<evidence type="ECO:0000256" key="3">
    <source>
        <dbReference type="PROSITE-ProRule" id="PRU00023"/>
    </source>
</evidence>
<dbReference type="PANTHER" id="PTHR24198">
    <property type="entry name" value="ANKYRIN REPEAT AND PROTEIN KINASE DOMAIN-CONTAINING PROTEIN"/>
    <property type="match status" value="1"/>
</dbReference>
<dbReference type="Pfam" id="PF12796">
    <property type="entry name" value="Ank_2"/>
    <property type="match status" value="1"/>
</dbReference>
<proteinExistence type="predicted"/>
<dbReference type="PROSITE" id="PS50297">
    <property type="entry name" value="ANK_REP_REGION"/>
    <property type="match status" value="1"/>
</dbReference>
<gene>
    <name evidence="4" type="ORF">EURHEDRAFT_381736</name>
</gene>
<keyword evidence="5" id="KW-1185">Reference proteome</keyword>
<dbReference type="InterPro" id="IPR002110">
    <property type="entry name" value="Ankyrin_rpt"/>
</dbReference>
<dbReference type="PANTHER" id="PTHR24198:SF165">
    <property type="entry name" value="ANKYRIN REPEAT-CONTAINING PROTEIN-RELATED"/>
    <property type="match status" value="1"/>
</dbReference>
<evidence type="ECO:0000313" key="4">
    <source>
        <dbReference type="EMBL" id="EYE90754.1"/>
    </source>
</evidence>
<name>A0A017S285_ASPRC</name>
<feature type="repeat" description="ANK" evidence="3">
    <location>
        <begin position="205"/>
        <end position="232"/>
    </location>
</feature>
<dbReference type="RefSeq" id="XP_040634444.1">
    <property type="nucleotide sequence ID" value="XM_040779445.1"/>
</dbReference>
<dbReference type="STRING" id="1388766.A0A017S285"/>
<dbReference type="Proteomes" id="UP000019804">
    <property type="component" value="Unassembled WGS sequence"/>
</dbReference>
<dbReference type="EMBL" id="KK088454">
    <property type="protein sequence ID" value="EYE90754.1"/>
    <property type="molecule type" value="Genomic_DNA"/>
</dbReference>
<reference evidence="5" key="1">
    <citation type="journal article" date="2014" name="Nat. Commun.">
        <title>Genomic adaptations of the halophilic Dead Sea filamentous fungus Eurotium rubrum.</title>
        <authorList>
            <person name="Kis-Papo T."/>
            <person name="Weig A.R."/>
            <person name="Riley R."/>
            <person name="Persoh D."/>
            <person name="Salamov A."/>
            <person name="Sun H."/>
            <person name="Lipzen A."/>
            <person name="Wasser S.P."/>
            <person name="Rambold G."/>
            <person name="Grigoriev I.V."/>
            <person name="Nevo E."/>
        </authorList>
    </citation>
    <scope>NUCLEOTIDE SEQUENCE [LARGE SCALE GENOMIC DNA]</scope>
    <source>
        <strain evidence="5">CBS 135680</strain>
    </source>
</reference>
<keyword evidence="2 3" id="KW-0040">ANK repeat</keyword>
<evidence type="ECO:0000256" key="1">
    <source>
        <dbReference type="ARBA" id="ARBA00022737"/>
    </source>
</evidence>
<accession>A0A017S285</accession>
<dbReference type="GeneID" id="63694569"/>
<protein>
    <submittedName>
        <fullName evidence="4">Ankyrin</fullName>
    </submittedName>
</protein>
<sequence>MQAKNEHLFQSASAGNLSAISSILAEYTPPSETLQQTIVKASYPNANLSIVTELLHQQFPHLPLSEDMIRWSCYTGLTPIAEAILAKDPQAYTGSFDDESGTPMVLAVQSQKSYEFLSYLLSHGADPFLHHGRYAPLFPATVLRYRGALDAVAAMMDHGVNLQHQNILLTAVGHGYLELTRYLLAHGVTPENDQSADNQSKVPVLHIAVSDGDIRMVQLLLEYGARVDIKDDQGLTTVQVAEKMQHSKIIELLKGSLC</sequence>
<dbReference type="InterPro" id="IPR036770">
    <property type="entry name" value="Ankyrin_rpt-contain_sf"/>
</dbReference>
<organism evidence="4 5">
    <name type="scientific">Aspergillus ruber (strain CBS 135680)</name>
    <dbReference type="NCBI Taxonomy" id="1388766"/>
    <lineage>
        <taxon>Eukaryota</taxon>
        <taxon>Fungi</taxon>
        <taxon>Dikarya</taxon>
        <taxon>Ascomycota</taxon>
        <taxon>Pezizomycotina</taxon>
        <taxon>Eurotiomycetes</taxon>
        <taxon>Eurotiomycetidae</taxon>
        <taxon>Eurotiales</taxon>
        <taxon>Aspergillaceae</taxon>
        <taxon>Aspergillus</taxon>
        <taxon>Aspergillus subgen. Aspergillus</taxon>
    </lineage>
</organism>
<dbReference type="PROSITE" id="PS50088">
    <property type="entry name" value="ANK_REPEAT"/>
    <property type="match status" value="1"/>
</dbReference>
<dbReference type="AlphaFoldDB" id="A0A017S285"/>
<evidence type="ECO:0000313" key="5">
    <source>
        <dbReference type="Proteomes" id="UP000019804"/>
    </source>
</evidence>
<dbReference type="SUPFAM" id="SSF48403">
    <property type="entry name" value="Ankyrin repeat"/>
    <property type="match status" value="1"/>
</dbReference>
<dbReference type="OrthoDB" id="20872at2759"/>
<dbReference type="HOGENOM" id="CLU_1069465_0_0_1"/>
<keyword evidence="1" id="KW-0677">Repeat</keyword>
<dbReference type="SMART" id="SM00248">
    <property type="entry name" value="ANK"/>
    <property type="match status" value="3"/>
</dbReference>
<dbReference type="Gene3D" id="1.25.40.20">
    <property type="entry name" value="Ankyrin repeat-containing domain"/>
    <property type="match status" value="2"/>
</dbReference>
<evidence type="ECO:0000256" key="2">
    <source>
        <dbReference type="ARBA" id="ARBA00023043"/>
    </source>
</evidence>